<evidence type="ECO:0000256" key="2">
    <source>
        <dbReference type="ARBA" id="ARBA00023277"/>
    </source>
</evidence>
<sequence precursor="true">MFFKSIAAVLCSLILGNYVAAKEPLSLIDAVDGRFDMGVGIGSQAFRLPENRELVLKHFNYVTPENCMKFAATQPVEGNFQFEKADEFVELAHRHGLKVLGHCLIWAKDDRTPEWFYRDGDKQVEPEVLMQRMKTHIETVVQRYKGRVQSWDVVNEAIGDRNDEYLRDSVWAKLLGDDFIVEAFRYTHELDPEALLIYNDYHCHEQWRRDRMERLVKKIQQENVHIDAIGIQGHYNLDDVPYQSLEELLILLRKLNVKIAISELDIDMIPRNGWWAEGGKNRDQLAKFNPYPDGCPPELLDRQAEQFAKLFDLFEKYEDVILRVSFWNIHDGESWLNTFPWKRDNYPTLFDRNRQPKPAYHAVIKSLTRSIPCCEYSKMAA</sequence>
<keyword evidence="3 5" id="KW-0326">Glycosidase</keyword>
<evidence type="ECO:0000256" key="4">
    <source>
        <dbReference type="ARBA" id="ARBA00023326"/>
    </source>
</evidence>
<organism evidence="8 9">
    <name type="scientific">Novipirellula herctigrandis</name>
    <dbReference type="NCBI Taxonomy" id="2527986"/>
    <lineage>
        <taxon>Bacteria</taxon>
        <taxon>Pseudomonadati</taxon>
        <taxon>Planctomycetota</taxon>
        <taxon>Planctomycetia</taxon>
        <taxon>Pirellulales</taxon>
        <taxon>Pirellulaceae</taxon>
        <taxon>Novipirellula</taxon>
    </lineage>
</organism>
<keyword evidence="1 5" id="KW-0378">Hydrolase</keyword>
<name>A0A5C5Z4P6_9BACT</name>
<evidence type="ECO:0000259" key="7">
    <source>
        <dbReference type="PROSITE" id="PS51760"/>
    </source>
</evidence>
<proteinExistence type="inferred from homology"/>
<evidence type="ECO:0000256" key="1">
    <source>
        <dbReference type="ARBA" id="ARBA00022801"/>
    </source>
</evidence>
<dbReference type="AlphaFoldDB" id="A0A5C5Z4P6"/>
<feature type="signal peptide" evidence="6">
    <location>
        <begin position="1"/>
        <end position="21"/>
    </location>
</feature>
<gene>
    <name evidence="8" type="primary">xylI_2</name>
    <name evidence="8" type="ORF">CA13_38210</name>
</gene>
<keyword evidence="2 5" id="KW-0119">Carbohydrate metabolism</keyword>
<dbReference type="GO" id="GO:0031176">
    <property type="term" value="F:endo-1,4-beta-xylanase activity"/>
    <property type="evidence" value="ECO:0007669"/>
    <property type="project" value="UniProtKB-EC"/>
</dbReference>
<dbReference type="PRINTS" id="PR00134">
    <property type="entry name" value="GLHYDRLASE10"/>
</dbReference>
<dbReference type="OrthoDB" id="2513075at2"/>
<feature type="domain" description="GH10" evidence="7">
    <location>
        <begin position="21"/>
        <end position="366"/>
    </location>
</feature>
<dbReference type="SMART" id="SM00633">
    <property type="entry name" value="Glyco_10"/>
    <property type="match status" value="1"/>
</dbReference>
<dbReference type="InterPro" id="IPR001000">
    <property type="entry name" value="GH10_dom"/>
</dbReference>
<protein>
    <recommendedName>
        <fullName evidence="5">Beta-xylanase</fullName>
        <ecNumber evidence="5">3.2.1.8</ecNumber>
    </recommendedName>
</protein>
<keyword evidence="4 5" id="KW-0624">Polysaccharide degradation</keyword>
<evidence type="ECO:0000256" key="6">
    <source>
        <dbReference type="SAM" id="SignalP"/>
    </source>
</evidence>
<dbReference type="InterPro" id="IPR017853">
    <property type="entry name" value="GH"/>
</dbReference>
<comment type="similarity">
    <text evidence="5">Belongs to the glycosyl hydrolase 10 (cellulase F) family.</text>
</comment>
<dbReference type="PANTHER" id="PTHR31490">
    <property type="entry name" value="GLYCOSYL HYDROLASE"/>
    <property type="match status" value="1"/>
</dbReference>
<keyword evidence="6" id="KW-0732">Signal</keyword>
<evidence type="ECO:0000256" key="3">
    <source>
        <dbReference type="ARBA" id="ARBA00023295"/>
    </source>
</evidence>
<dbReference type="EC" id="3.2.1.8" evidence="5"/>
<evidence type="ECO:0000313" key="9">
    <source>
        <dbReference type="Proteomes" id="UP000315010"/>
    </source>
</evidence>
<keyword evidence="8" id="KW-0858">Xylan degradation</keyword>
<accession>A0A5C5Z4P6</accession>
<evidence type="ECO:0000313" key="8">
    <source>
        <dbReference type="EMBL" id="TWT82359.1"/>
    </source>
</evidence>
<dbReference type="GO" id="GO:0045493">
    <property type="term" value="P:xylan catabolic process"/>
    <property type="evidence" value="ECO:0007669"/>
    <property type="project" value="UniProtKB-KW"/>
</dbReference>
<evidence type="ECO:0000256" key="5">
    <source>
        <dbReference type="RuleBase" id="RU361174"/>
    </source>
</evidence>
<dbReference type="InterPro" id="IPR044846">
    <property type="entry name" value="GH10"/>
</dbReference>
<dbReference type="Gene3D" id="3.20.20.80">
    <property type="entry name" value="Glycosidases"/>
    <property type="match status" value="1"/>
</dbReference>
<dbReference type="PROSITE" id="PS51760">
    <property type="entry name" value="GH10_2"/>
    <property type="match status" value="1"/>
</dbReference>
<comment type="catalytic activity">
    <reaction evidence="5">
        <text>Endohydrolysis of (1-&gt;4)-beta-D-xylosidic linkages in xylans.</text>
        <dbReference type="EC" id="3.2.1.8"/>
    </reaction>
</comment>
<dbReference type="EMBL" id="SJPJ01000001">
    <property type="protein sequence ID" value="TWT82359.1"/>
    <property type="molecule type" value="Genomic_DNA"/>
</dbReference>
<comment type="caution">
    <text evidence="8">The sequence shown here is derived from an EMBL/GenBank/DDBJ whole genome shotgun (WGS) entry which is preliminary data.</text>
</comment>
<dbReference type="SUPFAM" id="SSF51445">
    <property type="entry name" value="(Trans)glycosidases"/>
    <property type="match status" value="1"/>
</dbReference>
<feature type="chain" id="PRO_5022810667" description="Beta-xylanase" evidence="6">
    <location>
        <begin position="22"/>
        <end position="381"/>
    </location>
</feature>
<keyword evidence="9" id="KW-1185">Reference proteome</keyword>
<dbReference type="Proteomes" id="UP000315010">
    <property type="component" value="Unassembled WGS sequence"/>
</dbReference>
<reference evidence="8 9" key="1">
    <citation type="submission" date="2019-02" db="EMBL/GenBank/DDBJ databases">
        <title>Deep-cultivation of Planctomycetes and their phenomic and genomic characterization uncovers novel biology.</title>
        <authorList>
            <person name="Wiegand S."/>
            <person name="Jogler M."/>
            <person name="Boedeker C."/>
            <person name="Pinto D."/>
            <person name="Vollmers J."/>
            <person name="Rivas-Marin E."/>
            <person name="Kohn T."/>
            <person name="Peeters S.H."/>
            <person name="Heuer A."/>
            <person name="Rast P."/>
            <person name="Oberbeckmann S."/>
            <person name="Bunk B."/>
            <person name="Jeske O."/>
            <person name="Meyerdierks A."/>
            <person name="Storesund J.E."/>
            <person name="Kallscheuer N."/>
            <person name="Luecker S."/>
            <person name="Lage O.M."/>
            <person name="Pohl T."/>
            <person name="Merkel B.J."/>
            <person name="Hornburger P."/>
            <person name="Mueller R.-W."/>
            <person name="Bruemmer F."/>
            <person name="Labrenz M."/>
            <person name="Spormann A.M."/>
            <person name="Op Den Camp H."/>
            <person name="Overmann J."/>
            <person name="Amann R."/>
            <person name="Jetten M.S.M."/>
            <person name="Mascher T."/>
            <person name="Medema M.H."/>
            <person name="Devos D.P."/>
            <person name="Kaster A.-K."/>
            <person name="Ovreas L."/>
            <person name="Rohde M."/>
            <person name="Galperin M.Y."/>
            <person name="Jogler C."/>
        </authorList>
    </citation>
    <scope>NUCLEOTIDE SEQUENCE [LARGE SCALE GENOMIC DNA]</scope>
    <source>
        <strain evidence="8 9">CA13</strain>
    </source>
</reference>
<dbReference type="PANTHER" id="PTHR31490:SF90">
    <property type="entry name" value="ENDO-1,4-BETA-XYLANASE A"/>
    <property type="match status" value="1"/>
</dbReference>
<dbReference type="RefSeq" id="WP_146398819.1">
    <property type="nucleotide sequence ID" value="NZ_SJPJ01000001.1"/>
</dbReference>
<dbReference type="Pfam" id="PF00331">
    <property type="entry name" value="Glyco_hydro_10"/>
    <property type="match status" value="1"/>
</dbReference>